<evidence type="ECO:0000256" key="5">
    <source>
        <dbReference type="ARBA" id="ARBA00022737"/>
    </source>
</evidence>
<dbReference type="InterPro" id="IPR050567">
    <property type="entry name" value="Mitochondrial_Carrier"/>
</dbReference>
<sequence>MAVYEDSRSYVVSATALAIPDDFWAGWISGVLGVMCGNSMDRRKVQLQSRKPSLAAKSTSSIPLQFSQPPASSHTCSLGTSSPLPSLRNGYLQGKSALAGAAAPSLGVGVLNAGLYMIYNRTEEAMNSSFRPSTTPGFLSAHSNVAYSTTGSNLWTTWSAGAAGGLVTSVINTPIELIKCKAQVSSLPTANQPPTQNSNASPTPQLSSWRIAKTTWCTEGYRGLYRGGVVTALRDSIGYGFYFWAYELGDRLMTSFLSSDIERSSSSVYTGSTDYDQSNASLDIPLAQEALKVILCGGVAGVVTWASVFPLDVVKTRLQVQDRMPSLHGTAPRWKGAIQITRELYMAEGFRAFFRGLAVCSKRAFIVNAVQWPAYKWTMAWLSQKDVDRAIQRA</sequence>
<dbReference type="EMBL" id="JAWHQM010000002">
    <property type="protein sequence ID" value="KAK5624992.1"/>
    <property type="molecule type" value="Genomic_DNA"/>
</dbReference>
<keyword evidence="6" id="KW-0999">Mitochondrion inner membrane</keyword>
<gene>
    <name evidence="13" type="ORF">RRF57_000708</name>
</gene>
<dbReference type="InterPro" id="IPR023395">
    <property type="entry name" value="MCP_dom_sf"/>
</dbReference>
<protein>
    <recommendedName>
        <fullName evidence="15">Mitochondrial carrier</fullName>
    </recommendedName>
</protein>
<evidence type="ECO:0000256" key="7">
    <source>
        <dbReference type="ARBA" id="ARBA00022989"/>
    </source>
</evidence>
<dbReference type="SUPFAM" id="SSF103506">
    <property type="entry name" value="Mitochondrial carrier"/>
    <property type="match status" value="1"/>
</dbReference>
<dbReference type="Pfam" id="PF00153">
    <property type="entry name" value="Mito_carr"/>
    <property type="match status" value="2"/>
</dbReference>
<reference evidence="13 14" key="1">
    <citation type="submission" date="2023-10" db="EMBL/GenBank/DDBJ databases">
        <title>Draft genome sequence of Xylaria bambusicola isolate GMP-LS, the root and basal stem rot pathogen of sugarcane in Indonesia.</title>
        <authorList>
            <person name="Selvaraj P."/>
            <person name="Muralishankar V."/>
            <person name="Muruganantham S."/>
            <person name="Sp S."/>
            <person name="Haryani S."/>
            <person name="Lau K.J.X."/>
            <person name="Naqvi N.I."/>
        </authorList>
    </citation>
    <scope>NUCLEOTIDE SEQUENCE [LARGE SCALE GENOMIC DNA]</scope>
    <source>
        <strain evidence="13">GMP-LS</strain>
    </source>
</reference>
<evidence type="ECO:0000256" key="10">
    <source>
        <dbReference type="PROSITE-ProRule" id="PRU00282"/>
    </source>
</evidence>
<keyword evidence="4 10" id="KW-0812">Transmembrane</keyword>
<evidence type="ECO:0000256" key="1">
    <source>
        <dbReference type="ARBA" id="ARBA00004225"/>
    </source>
</evidence>
<keyword evidence="8" id="KW-0496">Mitochondrion</keyword>
<keyword evidence="5" id="KW-0677">Repeat</keyword>
<evidence type="ECO:0000313" key="13">
    <source>
        <dbReference type="EMBL" id="KAK5624992.1"/>
    </source>
</evidence>
<comment type="caution">
    <text evidence="13">The sequence shown here is derived from an EMBL/GenBank/DDBJ whole genome shotgun (WGS) entry which is preliminary data.</text>
</comment>
<dbReference type="Proteomes" id="UP001305414">
    <property type="component" value="Unassembled WGS sequence"/>
</dbReference>
<keyword evidence="7" id="KW-1133">Transmembrane helix</keyword>
<evidence type="ECO:0000256" key="11">
    <source>
        <dbReference type="RuleBase" id="RU000488"/>
    </source>
</evidence>
<keyword evidence="14" id="KW-1185">Reference proteome</keyword>
<dbReference type="PROSITE" id="PS50920">
    <property type="entry name" value="SOLCAR"/>
    <property type="match status" value="2"/>
</dbReference>
<dbReference type="Gene3D" id="1.50.40.10">
    <property type="entry name" value="Mitochondrial carrier domain"/>
    <property type="match status" value="1"/>
</dbReference>
<comment type="subcellular location">
    <subcellularLocation>
        <location evidence="1">Mitochondrion membrane</location>
        <topology evidence="1">Multi-pass membrane protein</topology>
    </subcellularLocation>
</comment>
<accession>A0AAN7YZY5</accession>
<evidence type="ECO:0008006" key="15">
    <source>
        <dbReference type="Google" id="ProtNLM"/>
    </source>
</evidence>
<dbReference type="AlphaFoldDB" id="A0AAN7YZY5"/>
<dbReference type="InterPro" id="IPR018108">
    <property type="entry name" value="MCP_transmembrane"/>
</dbReference>
<evidence type="ECO:0000256" key="9">
    <source>
        <dbReference type="ARBA" id="ARBA00023136"/>
    </source>
</evidence>
<comment type="similarity">
    <text evidence="2 11">Belongs to the mitochondrial carrier (TC 2.A.29) family.</text>
</comment>
<keyword evidence="9 10" id="KW-0472">Membrane</keyword>
<evidence type="ECO:0000256" key="12">
    <source>
        <dbReference type="SAM" id="MobiDB-lite"/>
    </source>
</evidence>
<proteinExistence type="inferred from homology"/>
<dbReference type="GO" id="GO:0022857">
    <property type="term" value="F:transmembrane transporter activity"/>
    <property type="evidence" value="ECO:0007669"/>
    <property type="project" value="TreeGrafter"/>
</dbReference>
<dbReference type="GO" id="GO:0031966">
    <property type="term" value="C:mitochondrial membrane"/>
    <property type="evidence" value="ECO:0007669"/>
    <property type="project" value="UniProtKB-SubCell"/>
</dbReference>
<feature type="repeat" description="Solcar" evidence="10">
    <location>
        <begin position="152"/>
        <end position="252"/>
    </location>
</feature>
<dbReference type="PANTHER" id="PTHR45624">
    <property type="entry name" value="MITOCHONDRIAL BASIC AMINO ACIDS TRANSPORTER-RELATED"/>
    <property type="match status" value="1"/>
</dbReference>
<keyword evidence="3 11" id="KW-0813">Transport</keyword>
<feature type="repeat" description="Solcar" evidence="10">
    <location>
        <begin position="288"/>
        <end position="381"/>
    </location>
</feature>
<evidence type="ECO:0000313" key="14">
    <source>
        <dbReference type="Proteomes" id="UP001305414"/>
    </source>
</evidence>
<dbReference type="PANTHER" id="PTHR45624:SF10">
    <property type="entry name" value="SLC (SOLUTE CARRIER) HOMOLOG"/>
    <property type="match status" value="1"/>
</dbReference>
<evidence type="ECO:0000256" key="3">
    <source>
        <dbReference type="ARBA" id="ARBA00022448"/>
    </source>
</evidence>
<name>A0AAN7YZY5_9PEZI</name>
<organism evidence="13 14">
    <name type="scientific">Xylaria bambusicola</name>
    <dbReference type="NCBI Taxonomy" id="326684"/>
    <lineage>
        <taxon>Eukaryota</taxon>
        <taxon>Fungi</taxon>
        <taxon>Dikarya</taxon>
        <taxon>Ascomycota</taxon>
        <taxon>Pezizomycotina</taxon>
        <taxon>Sordariomycetes</taxon>
        <taxon>Xylariomycetidae</taxon>
        <taxon>Xylariales</taxon>
        <taxon>Xylariaceae</taxon>
        <taxon>Xylaria</taxon>
    </lineage>
</organism>
<evidence type="ECO:0000256" key="6">
    <source>
        <dbReference type="ARBA" id="ARBA00022792"/>
    </source>
</evidence>
<evidence type="ECO:0000256" key="4">
    <source>
        <dbReference type="ARBA" id="ARBA00022692"/>
    </source>
</evidence>
<evidence type="ECO:0000256" key="8">
    <source>
        <dbReference type="ARBA" id="ARBA00023128"/>
    </source>
</evidence>
<evidence type="ECO:0000256" key="2">
    <source>
        <dbReference type="ARBA" id="ARBA00006375"/>
    </source>
</evidence>
<feature type="region of interest" description="Disordered" evidence="12">
    <location>
        <begin position="50"/>
        <end position="79"/>
    </location>
</feature>